<organism evidence="2 3">
    <name type="scientific">Dermatophagoides pteronyssinus</name>
    <name type="common">European house dust mite</name>
    <dbReference type="NCBI Taxonomy" id="6956"/>
    <lineage>
        <taxon>Eukaryota</taxon>
        <taxon>Metazoa</taxon>
        <taxon>Ecdysozoa</taxon>
        <taxon>Arthropoda</taxon>
        <taxon>Chelicerata</taxon>
        <taxon>Arachnida</taxon>
        <taxon>Acari</taxon>
        <taxon>Acariformes</taxon>
        <taxon>Sarcoptiformes</taxon>
        <taxon>Astigmata</taxon>
        <taxon>Psoroptidia</taxon>
        <taxon>Analgoidea</taxon>
        <taxon>Pyroglyphidae</taxon>
        <taxon>Dermatophagoidinae</taxon>
        <taxon>Dermatophagoides</taxon>
    </lineage>
</organism>
<comment type="caution">
    <text evidence="2">The sequence shown here is derived from an EMBL/GenBank/DDBJ whole genome shotgun (WGS) entry which is preliminary data.</text>
</comment>
<sequence length="87" mass="9435">MIMIVVYYSFLSSTISILLLSLEKIAKFSGFIGGGGRGIDSQTLKPSYINHCAAVNVPIIMIRGIRPFQTPIGPNLPSTLIQVDPRS</sequence>
<evidence type="ECO:0000313" key="3">
    <source>
        <dbReference type="Proteomes" id="UP000887458"/>
    </source>
</evidence>
<feature type="transmembrane region" description="Helical" evidence="1">
    <location>
        <begin position="6"/>
        <end position="22"/>
    </location>
</feature>
<dbReference type="EMBL" id="NJHN03000062">
    <property type="protein sequence ID" value="KAH9418705.1"/>
    <property type="molecule type" value="Genomic_DNA"/>
</dbReference>
<evidence type="ECO:0000313" key="2">
    <source>
        <dbReference type="EMBL" id="KAH9418705.1"/>
    </source>
</evidence>
<reference evidence="2 3" key="2">
    <citation type="journal article" date="2022" name="Mol. Biol. Evol.">
        <title>Comparative Genomics Reveals Insights into the Divergent Evolution of Astigmatic Mites and Household Pest Adaptations.</title>
        <authorList>
            <person name="Xiong Q."/>
            <person name="Wan A.T."/>
            <person name="Liu X."/>
            <person name="Fung C.S."/>
            <person name="Xiao X."/>
            <person name="Malainual N."/>
            <person name="Hou J."/>
            <person name="Wang L."/>
            <person name="Wang M."/>
            <person name="Yang K.Y."/>
            <person name="Cui Y."/>
            <person name="Leung E.L."/>
            <person name="Nong W."/>
            <person name="Shin S.K."/>
            <person name="Au S.W."/>
            <person name="Jeong K.Y."/>
            <person name="Chew F.T."/>
            <person name="Hui J.H."/>
            <person name="Leung T.F."/>
            <person name="Tungtrongchitr A."/>
            <person name="Zhong N."/>
            <person name="Liu Z."/>
            <person name="Tsui S.K."/>
        </authorList>
    </citation>
    <scope>NUCLEOTIDE SEQUENCE [LARGE SCALE GENOMIC DNA]</scope>
    <source>
        <strain evidence="2">Derp</strain>
    </source>
</reference>
<name>A0ABQ8J8K1_DERPT</name>
<reference evidence="2 3" key="1">
    <citation type="journal article" date="2018" name="J. Allergy Clin. Immunol.">
        <title>High-quality assembly of Dermatophagoides pteronyssinus genome and transcriptome reveals a wide range of novel allergens.</title>
        <authorList>
            <person name="Liu X.Y."/>
            <person name="Yang K.Y."/>
            <person name="Wang M.Q."/>
            <person name="Kwok J.S."/>
            <person name="Zeng X."/>
            <person name="Yang Z."/>
            <person name="Xiao X.J."/>
            <person name="Lau C.P."/>
            <person name="Li Y."/>
            <person name="Huang Z.M."/>
            <person name="Ba J.G."/>
            <person name="Yim A.K."/>
            <person name="Ouyang C.Y."/>
            <person name="Ngai S.M."/>
            <person name="Chan T.F."/>
            <person name="Leung E.L."/>
            <person name="Liu L."/>
            <person name="Liu Z.G."/>
            <person name="Tsui S.K."/>
        </authorList>
    </citation>
    <scope>NUCLEOTIDE SEQUENCE [LARGE SCALE GENOMIC DNA]</scope>
    <source>
        <strain evidence="2">Derp</strain>
    </source>
</reference>
<protein>
    <submittedName>
        <fullName evidence="2">Uncharacterized protein</fullName>
    </submittedName>
</protein>
<gene>
    <name evidence="2" type="ORF">DERP_004031</name>
</gene>
<accession>A0ABQ8J8K1</accession>
<dbReference type="Proteomes" id="UP000887458">
    <property type="component" value="Unassembled WGS sequence"/>
</dbReference>
<keyword evidence="1" id="KW-0812">Transmembrane</keyword>
<evidence type="ECO:0000256" key="1">
    <source>
        <dbReference type="SAM" id="Phobius"/>
    </source>
</evidence>
<keyword evidence="1" id="KW-1133">Transmembrane helix</keyword>
<proteinExistence type="predicted"/>
<keyword evidence="1" id="KW-0472">Membrane</keyword>
<keyword evidence="3" id="KW-1185">Reference proteome</keyword>